<reference evidence="1" key="1">
    <citation type="submission" date="2014-09" db="EMBL/GenBank/DDBJ databases">
        <authorList>
            <person name="Magalhaes I.L.F."/>
            <person name="Oliveira U."/>
            <person name="Santos F.R."/>
            <person name="Vidigal T.H.D.A."/>
            <person name="Brescovit A.D."/>
            <person name="Santos A.J."/>
        </authorList>
    </citation>
    <scope>NUCLEOTIDE SEQUENCE</scope>
    <source>
        <tissue evidence="1">Shoot tissue taken approximately 20 cm above the soil surface</tissue>
    </source>
</reference>
<evidence type="ECO:0000313" key="1">
    <source>
        <dbReference type="EMBL" id="JAD31701.1"/>
    </source>
</evidence>
<accession>A0A0A8YYQ6</accession>
<dbReference type="EMBL" id="GBRH01266194">
    <property type="protein sequence ID" value="JAD31701.1"/>
    <property type="molecule type" value="Transcribed_RNA"/>
</dbReference>
<sequence>MDDDVCKNLNNVNNIIKPNQLPWLSLNVNSMATAKSKTK</sequence>
<proteinExistence type="predicted"/>
<organism evidence="1">
    <name type="scientific">Arundo donax</name>
    <name type="common">Giant reed</name>
    <name type="synonym">Donax arundinaceus</name>
    <dbReference type="NCBI Taxonomy" id="35708"/>
    <lineage>
        <taxon>Eukaryota</taxon>
        <taxon>Viridiplantae</taxon>
        <taxon>Streptophyta</taxon>
        <taxon>Embryophyta</taxon>
        <taxon>Tracheophyta</taxon>
        <taxon>Spermatophyta</taxon>
        <taxon>Magnoliopsida</taxon>
        <taxon>Liliopsida</taxon>
        <taxon>Poales</taxon>
        <taxon>Poaceae</taxon>
        <taxon>PACMAD clade</taxon>
        <taxon>Arundinoideae</taxon>
        <taxon>Arundineae</taxon>
        <taxon>Arundo</taxon>
    </lineage>
</organism>
<reference evidence="1" key="2">
    <citation type="journal article" date="2015" name="Data Brief">
        <title>Shoot transcriptome of the giant reed, Arundo donax.</title>
        <authorList>
            <person name="Barrero R.A."/>
            <person name="Guerrero F.D."/>
            <person name="Moolhuijzen P."/>
            <person name="Goolsby J.A."/>
            <person name="Tidwell J."/>
            <person name="Bellgard S.E."/>
            <person name="Bellgard M.I."/>
        </authorList>
    </citation>
    <scope>NUCLEOTIDE SEQUENCE</scope>
    <source>
        <tissue evidence="1">Shoot tissue taken approximately 20 cm above the soil surface</tissue>
    </source>
</reference>
<name>A0A0A8YYQ6_ARUDO</name>
<dbReference type="AlphaFoldDB" id="A0A0A8YYQ6"/>
<protein>
    <submittedName>
        <fullName evidence="1">Uncharacterized protein</fullName>
    </submittedName>
</protein>